<protein>
    <recommendedName>
        <fullName evidence="1">Carrier domain-containing protein</fullName>
    </recommendedName>
</protein>
<dbReference type="Proteomes" id="UP000641386">
    <property type="component" value="Unassembled WGS sequence"/>
</dbReference>
<keyword evidence="3" id="KW-1185">Reference proteome</keyword>
<feature type="domain" description="Carrier" evidence="1">
    <location>
        <begin position="6"/>
        <end position="84"/>
    </location>
</feature>
<dbReference type="RefSeq" id="WP_189897585.1">
    <property type="nucleotide sequence ID" value="NZ_BNBC01000004.1"/>
</dbReference>
<evidence type="ECO:0000259" key="1">
    <source>
        <dbReference type="PROSITE" id="PS50075"/>
    </source>
</evidence>
<reference evidence="2" key="1">
    <citation type="journal article" date="2014" name="Int. J. Syst. Evol. Microbiol.">
        <title>Complete genome sequence of Corynebacterium casei LMG S-19264T (=DSM 44701T), isolated from a smear-ripened cheese.</title>
        <authorList>
            <consortium name="US DOE Joint Genome Institute (JGI-PGF)"/>
            <person name="Walter F."/>
            <person name="Albersmeier A."/>
            <person name="Kalinowski J."/>
            <person name="Ruckert C."/>
        </authorList>
    </citation>
    <scope>NUCLEOTIDE SEQUENCE</scope>
    <source>
        <strain evidence="2">JCM 3302</strain>
    </source>
</reference>
<reference evidence="2" key="2">
    <citation type="submission" date="2020-09" db="EMBL/GenBank/DDBJ databases">
        <authorList>
            <person name="Sun Q."/>
            <person name="Ohkuma M."/>
        </authorList>
    </citation>
    <scope>NUCLEOTIDE SEQUENCE</scope>
    <source>
        <strain evidence="2">JCM 3302</strain>
    </source>
</reference>
<gene>
    <name evidence="2" type="ORF">GCM10014715_14300</name>
</gene>
<name>A0A918ZNH5_9ACTN</name>
<dbReference type="InterPro" id="IPR009081">
    <property type="entry name" value="PP-bd_ACP"/>
</dbReference>
<dbReference type="PROSITE" id="PS50075">
    <property type="entry name" value="CARRIER"/>
    <property type="match status" value="1"/>
</dbReference>
<dbReference type="InterPro" id="IPR036736">
    <property type="entry name" value="ACP-like_sf"/>
</dbReference>
<organism evidence="2 3">
    <name type="scientific">Streptomyces spiralis</name>
    <dbReference type="NCBI Taxonomy" id="66376"/>
    <lineage>
        <taxon>Bacteria</taxon>
        <taxon>Bacillati</taxon>
        <taxon>Actinomycetota</taxon>
        <taxon>Actinomycetes</taxon>
        <taxon>Kitasatosporales</taxon>
        <taxon>Streptomycetaceae</taxon>
        <taxon>Streptomyces</taxon>
    </lineage>
</organism>
<dbReference type="EMBL" id="BNBC01000004">
    <property type="protein sequence ID" value="GHE61889.1"/>
    <property type="molecule type" value="Genomic_DNA"/>
</dbReference>
<dbReference type="Pfam" id="PF00550">
    <property type="entry name" value="PP-binding"/>
    <property type="match status" value="1"/>
</dbReference>
<dbReference type="AlphaFoldDB" id="A0A918ZNH5"/>
<evidence type="ECO:0000313" key="3">
    <source>
        <dbReference type="Proteomes" id="UP000641386"/>
    </source>
</evidence>
<dbReference type="SUPFAM" id="SSF47336">
    <property type="entry name" value="ACP-like"/>
    <property type="match status" value="1"/>
</dbReference>
<sequence length="95" mass="10332">MLNQTEIRELIEREIRSLLLDPDTDDADDDGSEDLVRIGLNSLTLAQLLIELETELGVDPFQDGVSITEMRTVSDLVQAYTTALAGRTVTAPSGA</sequence>
<dbReference type="Gene3D" id="1.10.1200.10">
    <property type="entry name" value="ACP-like"/>
    <property type="match status" value="1"/>
</dbReference>
<accession>A0A918ZNH5</accession>
<comment type="caution">
    <text evidence="2">The sequence shown here is derived from an EMBL/GenBank/DDBJ whole genome shotgun (WGS) entry which is preliminary data.</text>
</comment>
<proteinExistence type="predicted"/>
<evidence type="ECO:0000313" key="2">
    <source>
        <dbReference type="EMBL" id="GHE61889.1"/>
    </source>
</evidence>